<reference evidence="2" key="1">
    <citation type="journal article" date="2019" name="Environ. Microbiol.">
        <title>Fungal ecological strategies reflected in gene transcription - a case study of two litter decomposers.</title>
        <authorList>
            <person name="Barbi F."/>
            <person name="Kohler A."/>
            <person name="Barry K."/>
            <person name="Baskaran P."/>
            <person name="Daum C."/>
            <person name="Fauchery L."/>
            <person name="Ihrmark K."/>
            <person name="Kuo A."/>
            <person name="LaButti K."/>
            <person name="Lipzen A."/>
            <person name="Morin E."/>
            <person name="Grigoriev I.V."/>
            <person name="Henrissat B."/>
            <person name="Lindahl B."/>
            <person name="Martin F."/>
        </authorList>
    </citation>
    <scope>NUCLEOTIDE SEQUENCE</scope>
    <source>
        <strain evidence="2">JB14</strain>
    </source>
</reference>
<dbReference type="OrthoDB" id="2905556at2759"/>
<feature type="non-terminal residue" evidence="2">
    <location>
        <position position="135"/>
    </location>
</feature>
<gene>
    <name evidence="2" type="ORF">BT96DRAFT_795200</name>
</gene>
<dbReference type="AlphaFoldDB" id="A0A6A4HK61"/>
<keyword evidence="1" id="KW-0175">Coiled coil</keyword>
<keyword evidence="3" id="KW-1185">Reference proteome</keyword>
<dbReference type="EMBL" id="ML769482">
    <property type="protein sequence ID" value="KAE9398466.1"/>
    <property type="molecule type" value="Genomic_DNA"/>
</dbReference>
<accession>A0A6A4HK61</accession>
<feature type="coiled-coil region" evidence="1">
    <location>
        <begin position="1"/>
        <end position="35"/>
    </location>
</feature>
<dbReference type="Proteomes" id="UP000799118">
    <property type="component" value="Unassembled WGS sequence"/>
</dbReference>
<evidence type="ECO:0000313" key="2">
    <source>
        <dbReference type="EMBL" id="KAE9398466.1"/>
    </source>
</evidence>
<name>A0A6A4HK61_9AGAR</name>
<evidence type="ECO:0000256" key="1">
    <source>
        <dbReference type="SAM" id="Coils"/>
    </source>
</evidence>
<sequence length="135" mass="15587">LQSVQRELEDCEMQIKALESRRQSLRGYMDQLQSLISPCRKVPDEILQRIFDDCCDMNHFGPKKAQSAITDLPALALSSVCLRWRRNGLSTPRIWSRISLACQRMDDGEEGLKRVLSTLEFFLNRALQYPLTITI</sequence>
<proteinExistence type="predicted"/>
<feature type="non-terminal residue" evidence="2">
    <location>
        <position position="1"/>
    </location>
</feature>
<organism evidence="2 3">
    <name type="scientific">Gymnopus androsaceus JB14</name>
    <dbReference type="NCBI Taxonomy" id="1447944"/>
    <lineage>
        <taxon>Eukaryota</taxon>
        <taxon>Fungi</taxon>
        <taxon>Dikarya</taxon>
        <taxon>Basidiomycota</taxon>
        <taxon>Agaricomycotina</taxon>
        <taxon>Agaricomycetes</taxon>
        <taxon>Agaricomycetidae</taxon>
        <taxon>Agaricales</taxon>
        <taxon>Marasmiineae</taxon>
        <taxon>Omphalotaceae</taxon>
        <taxon>Gymnopus</taxon>
    </lineage>
</organism>
<protein>
    <submittedName>
        <fullName evidence="2">Uncharacterized protein</fullName>
    </submittedName>
</protein>
<evidence type="ECO:0000313" key="3">
    <source>
        <dbReference type="Proteomes" id="UP000799118"/>
    </source>
</evidence>